<dbReference type="AlphaFoldDB" id="A0A848IP58"/>
<evidence type="ECO:0000313" key="2">
    <source>
        <dbReference type="EMBL" id="NMM01564.1"/>
    </source>
</evidence>
<proteinExistence type="predicted"/>
<dbReference type="Proteomes" id="UP000544134">
    <property type="component" value="Unassembled WGS sequence"/>
</dbReference>
<evidence type="ECO:0000256" key="1">
    <source>
        <dbReference type="SAM" id="MobiDB-lite"/>
    </source>
</evidence>
<sequence length="77" mass="8098">MKDSGKATVSVGETEVSVKREGSSKTSVALILGKFEKEGVLIVALDRLVHQPHEGSLGEWSVSGAITTILSRSSTQS</sequence>
<evidence type="ECO:0000313" key="3">
    <source>
        <dbReference type="Proteomes" id="UP000544134"/>
    </source>
</evidence>
<organism evidence="2 3">
    <name type="scientific">Paraburkholderia polaris</name>
    <dbReference type="NCBI Taxonomy" id="2728848"/>
    <lineage>
        <taxon>Bacteria</taxon>
        <taxon>Pseudomonadati</taxon>
        <taxon>Pseudomonadota</taxon>
        <taxon>Betaproteobacteria</taxon>
        <taxon>Burkholderiales</taxon>
        <taxon>Burkholderiaceae</taxon>
        <taxon>Paraburkholderia</taxon>
    </lineage>
</organism>
<gene>
    <name evidence="2" type="ORF">HHL24_26955</name>
</gene>
<protein>
    <submittedName>
        <fullName evidence="2">Uncharacterized protein</fullName>
    </submittedName>
</protein>
<name>A0A848IP58_9BURK</name>
<reference evidence="2 3" key="1">
    <citation type="submission" date="2020-04" db="EMBL/GenBank/DDBJ databases">
        <title>Paraburkholderia sp. RP-4-7 isolated from soil.</title>
        <authorList>
            <person name="Dahal R.H."/>
        </authorList>
    </citation>
    <scope>NUCLEOTIDE SEQUENCE [LARGE SCALE GENOMIC DNA]</scope>
    <source>
        <strain evidence="2 3">RP-4-7</strain>
    </source>
</reference>
<comment type="caution">
    <text evidence="2">The sequence shown here is derived from an EMBL/GenBank/DDBJ whole genome shotgun (WGS) entry which is preliminary data.</text>
</comment>
<keyword evidence="3" id="KW-1185">Reference proteome</keyword>
<dbReference type="EMBL" id="JABBGJ010000031">
    <property type="protein sequence ID" value="NMM01564.1"/>
    <property type="molecule type" value="Genomic_DNA"/>
</dbReference>
<feature type="region of interest" description="Disordered" evidence="1">
    <location>
        <begin position="1"/>
        <end position="25"/>
    </location>
</feature>
<dbReference type="RefSeq" id="WP_169488392.1">
    <property type="nucleotide sequence ID" value="NZ_JABBGJ010000031.1"/>
</dbReference>
<accession>A0A848IP58</accession>